<reference evidence="1" key="1">
    <citation type="submission" date="2019-04" db="EMBL/GenBank/DDBJ databases">
        <title>Microbes associate with the intestines of laboratory mice.</title>
        <authorList>
            <person name="Navarre W."/>
            <person name="Wong E."/>
            <person name="Huang K."/>
            <person name="Tropini C."/>
            <person name="Ng K."/>
            <person name="Yu B."/>
        </authorList>
    </citation>
    <scope>NUCLEOTIDE SEQUENCE</scope>
    <source>
        <strain evidence="1">NM04_E33</strain>
    </source>
</reference>
<organism evidence="1 2">
    <name type="scientific">Lepagella muris</name>
    <dbReference type="NCBI Taxonomy" id="3032870"/>
    <lineage>
        <taxon>Bacteria</taxon>
        <taxon>Pseudomonadati</taxon>
        <taxon>Bacteroidota</taxon>
        <taxon>Bacteroidia</taxon>
        <taxon>Bacteroidales</taxon>
        <taxon>Muribaculaceae</taxon>
        <taxon>Lepagella</taxon>
    </lineage>
</organism>
<dbReference type="EMBL" id="SRYB01000001">
    <property type="protein sequence ID" value="TGY80825.1"/>
    <property type="molecule type" value="Genomic_DNA"/>
</dbReference>
<comment type="caution">
    <text evidence="1">The sequence shown here is derived from an EMBL/GenBank/DDBJ whole genome shotgun (WGS) entry which is preliminary data.</text>
</comment>
<sequence>MADKFNTYQEGIDLELFRSFCEEHGRLMSFSKGEHFTRQGNMCRHWGFITKGHFAYTVIDSSGNEKIVGFAFQDTLVGDSFSIIKKATSLTDIVAISDTEVITCDATDFRLLLNSDLNIRVGFAENLFEDIYTRYLHLHSLSPKERYLQIIKDCPEILQSISLKQLASYLMITPTYLSQIRKQLLIEK</sequence>
<evidence type="ECO:0000313" key="2">
    <source>
        <dbReference type="Proteomes" id="UP000306319"/>
    </source>
</evidence>
<accession>A0AC61RKP5</accession>
<name>A0AC61RKP5_9BACT</name>
<evidence type="ECO:0000313" key="1">
    <source>
        <dbReference type="EMBL" id="TGY80825.1"/>
    </source>
</evidence>
<proteinExistence type="predicted"/>
<keyword evidence="2" id="KW-1185">Reference proteome</keyword>
<gene>
    <name evidence="1" type="ORF">E5331_00155</name>
</gene>
<dbReference type="Proteomes" id="UP000306319">
    <property type="component" value="Unassembled WGS sequence"/>
</dbReference>
<protein>
    <submittedName>
        <fullName evidence="1">Crp/Fnr family transcriptional regulator</fullName>
    </submittedName>
</protein>